<comment type="caution">
    <text evidence="1">The sequence shown here is derived from an EMBL/GenBank/DDBJ whole genome shotgun (WGS) entry which is preliminary data.</text>
</comment>
<dbReference type="InterPro" id="IPR027417">
    <property type="entry name" value="P-loop_NTPase"/>
</dbReference>
<evidence type="ECO:0000313" key="1">
    <source>
        <dbReference type="EMBL" id="HIW85286.1"/>
    </source>
</evidence>
<reference evidence="1" key="2">
    <citation type="submission" date="2021-04" db="EMBL/GenBank/DDBJ databases">
        <authorList>
            <person name="Gilroy R."/>
        </authorList>
    </citation>
    <scope>NUCLEOTIDE SEQUENCE</scope>
    <source>
        <strain evidence="1">421</strain>
    </source>
</reference>
<organism evidence="1 2">
    <name type="scientific">Candidatus Eubacterium faecipullorum</name>
    <dbReference type="NCBI Taxonomy" id="2838571"/>
    <lineage>
        <taxon>Bacteria</taxon>
        <taxon>Bacillati</taxon>
        <taxon>Bacillota</taxon>
        <taxon>Clostridia</taxon>
        <taxon>Eubacteriales</taxon>
        <taxon>Eubacteriaceae</taxon>
        <taxon>Eubacterium</taxon>
    </lineage>
</organism>
<proteinExistence type="predicted"/>
<evidence type="ECO:0000313" key="2">
    <source>
        <dbReference type="Proteomes" id="UP000824205"/>
    </source>
</evidence>
<accession>A0A9D1REV9</accession>
<gene>
    <name evidence="1" type="ORF">IAA48_02210</name>
</gene>
<evidence type="ECO:0008006" key="3">
    <source>
        <dbReference type="Google" id="ProtNLM"/>
    </source>
</evidence>
<name>A0A9D1REV9_9FIRM</name>
<sequence length="135" mass="14721">MVEYITGIKGIGKTRIMAEAAVSTAETSGGNVVYVDCTDKLFKELPRSIRLINAKDYDIDGISALSGFLMGLCASDYDLTDIFVDSALDMFEADQAEIDEFLQIIARASKTTGVNFHFSISDVKTPELAYQSVSE</sequence>
<dbReference type="AlphaFoldDB" id="A0A9D1REV9"/>
<dbReference type="SUPFAM" id="SSF52540">
    <property type="entry name" value="P-loop containing nucleoside triphosphate hydrolases"/>
    <property type="match status" value="1"/>
</dbReference>
<reference evidence="1" key="1">
    <citation type="journal article" date="2021" name="PeerJ">
        <title>Extensive microbial diversity within the chicken gut microbiome revealed by metagenomics and culture.</title>
        <authorList>
            <person name="Gilroy R."/>
            <person name="Ravi A."/>
            <person name="Getino M."/>
            <person name="Pursley I."/>
            <person name="Horton D.L."/>
            <person name="Alikhan N.F."/>
            <person name="Baker D."/>
            <person name="Gharbi K."/>
            <person name="Hall N."/>
            <person name="Watson M."/>
            <person name="Adriaenssens E.M."/>
            <person name="Foster-Nyarko E."/>
            <person name="Jarju S."/>
            <person name="Secka A."/>
            <person name="Antonio M."/>
            <person name="Oren A."/>
            <person name="Chaudhuri R.R."/>
            <person name="La Ragione R."/>
            <person name="Hildebrand F."/>
            <person name="Pallen M.J."/>
        </authorList>
    </citation>
    <scope>NUCLEOTIDE SEQUENCE</scope>
    <source>
        <strain evidence="1">421</strain>
    </source>
</reference>
<dbReference type="Proteomes" id="UP000824205">
    <property type="component" value="Unassembled WGS sequence"/>
</dbReference>
<dbReference type="EMBL" id="DXGE01000011">
    <property type="protein sequence ID" value="HIW85286.1"/>
    <property type="molecule type" value="Genomic_DNA"/>
</dbReference>
<protein>
    <recommendedName>
        <fullName evidence="3">Twitching motility protein PilT</fullName>
    </recommendedName>
</protein>